<accession>K9HH59</accession>
<gene>
    <name evidence="1" type="ORF">C882_0188</name>
</gene>
<dbReference type="EMBL" id="ANHY01000011">
    <property type="protein sequence ID" value="EKV29758.1"/>
    <property type="molecule type" value="Genomic_DNA"/>
</dbReference>
<comment type="caution">
    <text evidence="1">The sequence shown here is derived from an EMBL/GenBank/DDBJ whole genome shotgun (WGS) entry which is preliminary data.</text>
</comment>
<dbReference type="NCBIfam" id="NF040739">
    <property type="entry name" value="ornith_OrtA"/>
    <property type="match status" value="1"/>
</dbReference>
<dbReference type="OrthoDB" id="3712030at2"/>
<dbReference type="RefSeq" id="WP_009540848.1">
    <property type="nucleotide sequence ID" value="NZ_ANHY01000011.1"/>
</dbReference>
<dbReference type="Proteomes" id="UP000009881">
    <property type="component" value="Unassembled WGS sequence"/>
</dbReference>
<dbReference type="STRING" id="1238182.C882_0188"/>
<proteinExistence type="predicted"/>
<evidence type="ECO:0008006" key="3">
    <source>
        <dbReference type="Google" id="ProtNLM"/>
    </source>
</evidence>
<name>K9HH59_9PROT</name>
<protein>
    <recommendedName>
        <fullName evidence="3">2-amino-4-ketopentanoate thiolase, alpha subunit</fullName>
    </recommendedName>
</protein>
<keyword evidence="2" id="KW-1185">Reference proteome</keyword>
<reference evidence="1 2" key="1">
    <citation type="journal article" date="2013" name="Genome Announc.">
        <title>Draft Genome Sequence of an Alphaproteobacterium, Caenispirillum salinarum AK4(T), Isolated from a Solar Saltern.</title>
        <authorList>
            <person name="Khatri I."/>
            <person name="Singh A."/>
            <person name="Korpole S."/>
            <person name="Pinnaka A.K."/>
            <person name="Subramanian S."/>
        </authorList>
    </citation>
    <scope>NUCLEOTIDE SEQUENCE [LARGE SCALE GENOMIC DNA]</scope>
    <source>
        <strain evidence="1 2">AK4</strain>
    </source>
</reference>
<dbReference type="InterPro" id="IPR047755">
    <property type="entry name" value="OrtA"/>
</dbReference>
<evidence type="ECO:0000313" key="1">
    <source>
        <dbReference type="EMBL" id="EKV29758.1"/>
    </source>
</evidence>
<organism evidence="1 2">
    <name type="scientific">Caenispirillum salinarum AK4</name>
    <dbReference type="NCBI Taxonomy" id="1238182"/>
    <lineage>
        <taxon>Bacteria</taxon>
        <taxon>Pseudomonadati</taxon>
        <taxon>Pseudomonadota</taxon>
        <taxon>Alphaproteobacteria</taxon>
        <taxon>Rhodospirillales</taxon>
        <taxon>Novispirillaceae</taxon>
        <taxon>Caenispirillum</taxon>
    </lineage>
</organism>
<dbReference type="AlphaFoldDB" id="K9HH59"/>
<dbReference type="Pfam" id="PF22010">
    <property type="entry name" value="OrtA"/>
    <property type="match status" value="1"/>
</dbReference>
<sequence length="103" mass="11512">MTDTATRGEWVRIHWLVLEAGDRAPNLPDDTRAVPLEARAKGFLLDGTARIGDRVCIRTLIGRDLEGRMEAINPEFGHDFGRAVPELLAVGPELRRILQESPR</sequence>
<evidence type="ECO:0000313" key="2">
    <source>
        <dbReference type="Proteomes" id="UP000009881"/>
    </source>
</evidence>
<dbReference type="eggNOG" id="ENOG503315M">
    <property type="taxonomic scope" value="Bacteria"/>
</dbReference>
<dbReference type="PATRIC" id="fig|1238182.3.peg.2404"/>